<dbReference type="InterPro" id="IPR016461">
    <property type="entry name" value="COMT-like"/>
</dbReference>
<evidence type="ECO:0000256" key="3">
    <source>
        <dbReference type="ARBA" id="ARBA00022691"/>
    </source>
</evidence>
<dbReference type="GO" id="GO:0046983">
    <property type="term" value="F:protein dimerization activity"/>
    <property type="evidence" value="ECO:0007669"/>
    <property type="project" value="InterPro"/>
</dbReference>
<feature type="domain" description="O-methyltransferase dimerisation" evidence="6">
    <location>
        <begin position="49"/>
        <end position="127"/>
    </location>
</feature>
<evidence type="ECO:0000256" key="1">
    <source>
        <dbReference type="ARBA" id="ARBA00022603"/>
    </source>
</evidence>
<evidence type="ECO:0000256" key="2">
    <source>
        <dbReference type="ARBA" id="ARBA00022679"/>
    </source>
</evidence>
<keyword evidence="1 7" id="KW-0489">Methyltransferase</keyword>
<sequence>MSYSDFLHRLDIILDDFPSNLPDESTRKHLLERVEKLQEKLYSPVDFTMRTVFGSHRAMVLRLAVDMKLFDVIAQNGGVATVSQLAEMTGADEVLIARIARFLTVMNVLTSPRKDTYEATPLSTAFQSSSPLSAGVIHGTLFLSIMSQLPSYFSQTGYKTPSDAYNSPFQFAFRTTDHFFTWLSQSPVYQQAFNIVMSLDVRRKGPDWFDLFPVVSELQTADSDPDRVLIVDIGGGQGRDLSAFRKKFPDLPGRLILQDLPSVVANLPDTLPDGIEIHKYDFFTPQPVKKAKAYFLRTVLHDWPDEQALVILGRVREAMAWDSVLLVNEVVMDEGSLNSMAVQTDFVMMCGFAGMERTEEQFRRLLERAGFEGVRVWRDGEEGSRAVVLEGRVGGCE</sequence>
<dbReference type="Proteomes" id="UP000247810">
    <property type="component" value="Unassembled WGS sequence"/>
</dbReference>
<proteinExistence type="predicted"/>
<dbReference type="EMBL" id="KZ825904">
    <property type="protein sequence ID" value="PYH92920.1"/>
    <property type="molecule type" value="Genomic_DNA"/>
</dbReference>
<keyword evidence="2 7" id="KW-0808">Transferase</keyword>
<dbReference type="AlphaFoldDB" id="A0A319D6F8"/>
<dbReference type="InterPro" id="IPR036388">
    <property type="entry name" value="WH-like_DNA-bd_sf"/>
</dbReference>
<dbReference type="InterPro" id="IPR029063">
    <property type="entry name" value="SAM-dependent_MTases_sf"/>
</dbReference>
<protein>
    <submittedName>
        <fullName evidence="7">Sterigmatocystin 8-O-methyltransferase</fullName>
    </submittedName>
</protein>
<dbReference type="VEuPathDB" id="FungiDB:BO71DRAFT_382605"/>
<reference evidence="7 8" key="1">
    <citation type="submission" date="2018-02" db="EMBL/GenBank/DDBJ databases">
        <title>The genomes of Aspergillus section Nigri reveals drivers in fungal speciation.</title>
        <authorList>
            <consortium name="DOE Joint Genome Institute"/>
            <person name="Vesth T.C."/>
            <person name="Nybo J."/>
            <person name="Theobald S."/>
            <person name="Brandl J."/>
            <person name="Frisvad J.C."/>
            <person name="Nielsen K.F."/>
            <person name="Lyhne E.K."/>
            <person name="Kogle M.E."/>
            <person name="Kuo A."/>
            <person name="Riley R."/>
            <person name="Clum A."/>
            <person name="Nolan M."/>
            <person name="Lipzen A."/>
            <person name="Salamov A."/>
            <person name="Henrissat B."/>
            <person name="Wiebenga A."/>
            <person name="De vries R.P."/>
            <person name="Grigoriev I.V."/>
            <person name="Mortensen U.H."/>
            <person name="Andersen M.R."/>
            <person name="Baker S.E."/>
        </authorList>
    </citation>
    <scope>NUCLEOTIDE SEQUENCE [LARGE SCALE GENOMIC DNA]</scope>
    <source>
        <strain evidence="7 8">CBS 707.79</strain>
    </source>
</reference>
<dbReference type="GO" id="GO:0044550">
    <property type="term" value="P:secondary metabolite biosynthetic process"/>
    <property type="evidence" value="ECO:0007669"/>
    <property type="project" value="UniProtKB-ARBA"/>
</dbReference>
<keyword evidence="3" id="KW-0949">S-adenosyl-L-methionine</keyword>
<gene>
    <name evidence="7" type="ORF">BO71DRAFT_382605</name>
</gene>
<dbReference type="PANTHER" id="PTHR43712:SF11">
    <property type="entry name" value="O-METHYLTRANSFERASE (AFU_ORTHOLOGUE AFUA_2G17820)-RELATED"/>
    <property type="match status" value="1"/>
</dbReference>
<feature type="active site" description="Proton acceptor" evidence="4">
    <location>
        <position position="301"/>
    </location>
</feature>
<evidence type="ECO:0000313" key="8">
    <source>
        <dbReference type="Proteomes" id="UP000247810"/>
    </source>
</evidence>
<dbReference type="InterPro" id="IPR012967">
    <property type="entry name" value="COMT_dimerisation"/>
</dbReference>
<name>A0A319D6F8_9EURO</name>
<dbReference type="Gene3D" id="1.10.10.10">
    <property type="entry name" value="Winged helix-like DNA-binding domain superfamily/Winged helix DNA-binding domain"/>
    <property type="match status" value="1"/>
</dbReference>
<dbReference type="OrthoDB" id="1535081at2759"/>
<keyword evidence="8" id="KW-1185">Reference proteome</keyword>
<dbReference type="Gene3D" id="3.40.50.150">
    <property type="entry name" value="Vaccinia Virus protein VP39"/>
    <property type="match status" value="1"/>
</dbReference>
<feature type="domain" description="O-methyltransferase C-terminal" evidence="5">
    <location>
        <begin position="229"/>
        <end position="372"/>
    </location>
</feature>
<dbReference type="PANTHER" id="PTHR43712">
    <property type="entry name" value="PUTATIVE (AFU_ORTHOLOGUE AFUA_4G14580)-RELATED"/>
    <property type="match status" value="1"/>
</dbReference>
<dbReference type="Pfam" id="PF00891">
    <property type="entry name" value="Methyltransf_2"/>
    <property type="match status" value="1"/>
</dbReference>
<evidence type="ECO:0000259" key="6">
    <source>
        <dbReference type="Pfam" id="PF08100"/>
    </source>
</evidence>
<dbReference type="GO" id="GO:0032259">
    <property type="term" value="P:methylation"/>
    <property type="evidence" value="ECO:0007669"/>
    <property type="project" value="UniProtKB-KW"/>
</dbReference>
<dbReference type="Pfam" id="PF08100">
    <property type="entry name" value="Dimerisation"/>
    <property type="match status" value="1"/>
</dbReference>
<dbReference type="PROSITE" id="PS51683">
    <property type="entry name" value="SAM_OMT_II"/>
    <property type="match status" value="1"/>
</dbReference>
<dbReference type="SUPFAM" id="SSF53335">
    <property type="entry name" value="S-adenosyl-L-methionine-dependent methyltransferases"/>
    <property type="match status" value="1"/>
</dbReference>
<dbReference type="InterPro" id="IPR036390">
    <property type="entry name" value="WH_DNA-bd_sf"/>
</dbReference>
<dbReference type="PIRSF" id="PIRSF005739">
    <property type="entry name" value="O-mtase"/>
    <property type="match status" value="1"/>
</dbReference>
<organism evidence="7 8">
    <name type="scientific">Aspergillus ellipticus CBS 707.79</name>
    <dbReference type="NCBI Taxonomy" id="1448320"/>
    <lineage>
        <taxon>Eukaryota</taxon>
        <taxon>Fungi</taxon>
        <taxon>Dikarya</taxon>
        <taxon>Ascomycota</taxon>
        <taxon>Pezizomycotina</taxon>
        <taxon>Eurotiomycetes</taxon>
        <taxon>Eurotiomycetidae</taxon>
        <taxon>Eurotiales</taxon>
        <taxon>Aspergillaceae</taxon>
        <taxon>Aspergillus</taxon>
        <taxon>Aspergillus subgen. Circumdati</taxon>
    </lineage>
</organism>
<accession>A0A319D6F8</accession>
<dbReference type="GO" id="GO:0008171">
    <property type="term" value="F:O-methyltransferase activity"/>
    <property type="evidence" value="ECO:0007669"/>
    <property type="project" value="InterPro"/>
</dbReference>
<dbReference type="SUPFAM" id="SSF46785">
    <property type="entry name" value="Winged helix' DNA-binding domain"/>
    <property type="match status" value="1"/>
</dbReference>
<evidence type="ECO:0000259" key="5">
    <source>
        <dbReference type="Pfam" id="PF00891"/>
    </source>
</evidence>
<evidence type="ECO:0000313" key="7">
    <source>
        <dbReference type="EMBL" id="PYH92920.1"/>
    </source>
</evidence>
<evidence type="ECO:0000256" key="4">
    <source>
        <dbReference type="PIRSR" id="PIRSR005739-1"/>
    </source>
</evidence>
<dbReference type="InterPro" id="IPR001077">
    <property type="entry name" value="COMT_C"/>
</dbReference>